<comment type="caution">
    <text evidence="2">The sequence shown here is derived from an EMBL/GenBank/DDBJ whole genome shotgun (WGS) entry which is preliminary data.</text>
</comment>
<dbReference type="EMBL" id="MECQ01000006">
    <property type="protein sequence ID" value="ODV53460.1"/>
    <property type="molecule type" value="Genomic_DNA"/>
</dbReference>
<dbReference type="GO" id="GO:0008745">
    <property type="term" value="F:N-acetylmuramoyl-L-alanine amidase activity"/>
    <property type="evidence" value="ECO:0007669"/>
    <property type="project" value="InterPro"/>
</dbReference>
<proteinExistence type="predicted"/>
<dbReference type="RefSeq" id="WP_069482489.1">
    <property type="nucleotide sequence ID" value="NZ_KV766182.1"/>
</dbReference>
<dbReference type="InterPro" id="IPR050695">
    <property type="entry name" value="N-acetylmuramoyl_amidase_3"/>
</dbReference>
<dbReference type="Proteomes" id="UP000094784">
    <property type="component" value="Unassembled WGS sequence"/>
</dbReference>
<dbReference type="Pfam" id="PF01520">
    <property type="entry name" value="Amidase_3"/>
    <property type="match status" value="1"/>
</dbReference>
<organism evidence="2 3">
    <name type="scientific">Lysinibacillus fusiformis</name>
    <dbReference type="NCBI Taxonomy" id="28031"/>
    <lineage>
        <taxon>Bacteria</taxon>
        <taxon>Bacillati</taxon>
        <taxon>Bacillota</taxon>
        <taxon>Bacilli</taxon>
        <taxon>Bacillales</taxon>
        <taxon>Bacillaceae</taxon>
        <taxon>Lysinibacillus</taxon>
    </lineage>
</organism>
<dbReference type="GO" id="GO:0030288">
    <property type="term" value="C:outer membrane-bounded periplasmic space"/>
    <property type="evidence" value="ECO:0007669"/>
    <property type="project" value="TreeGrafter"/>
</dbReference>
<dbReference type="Gene3D" id="3.40.630.40">
    <property type="entry name" value="Zn-dependent exopeptidases"/>
    <property type="match status" value="1"/>
</dbReference>
<gene>
    <name evidence="2" type="ORF">BG258_22830</name>
</gene>
<sequence length="231" mass="25103">MITVSPGHRGKNTGAMGLIDEGTEAINVAKRVTSILRAAGIITNYIVDNVSKSQAANIKWLIAQHNKSSREIDVSIHFNSVPGTHNKGIGTETLIYSGKNIDTATAITDAISNASGLQNRGVKIRTDLGLLKGTNKPCYLIEVCFVNDSVDVAMYKRDFEKICQAIAGQLAKAVGKMLKTSTSSTVEDKGRNLIRKAVADDTFTSPHTDVDNYSTEKILEYALIYIERKVK</sequence>
<dbReference type="PANTHER" id="PTHR30404:SF8">
    <property type="entry name" value="AUTOLYSIN PH-RELATED"/>
    <property type="match status" value="1"/>
</dbReference>
<reference evidence="2 3" key="1">
    <citation type="submission" date="2016-09" db="EMBL/GenBank/DDBJ databases">
        <title>Draft genome sequence of the soil isolate, Lysinibacillus fusiformis M5, a potential hypoxanthine producer.</title>
        <authorList>
            <person name="Gallegos-Monterrosa R."/>
            <person name="Maroti G."/>
            <person name="Balint B."/>
            <person name="Kovacs A.T."/>
        </authorList>
    </citation>
    <scope>NUCLEOTIDE SEQUENCE [LARGE SCALE GENOMIC DNA]</scope>
    <source>
        <strain evidence="2 3">M5</strain>
    </source>
</reference>
<dbReference type="InterPro" id="IPR002508">
    <property type="entry name" value="MurNAc-LAA_cat"/>
</dbReference>
<dbReference type="SUPFAM" id="SSF53187">
    <property type="entry name" value="Zn-dependent exopeptidases"/>
    <property type="match status" value="1"/>
</dbReference>
<feature type="domain" description="MurNAc-LAA" evidence="1">
    <location>
        <begin position="60"/>
        <end position="171"/>
    </location>
</feature>
<dbReference type="OrthoDB" id="9763643at2"/>
<name>A0A1E4QZ08_9BACI</name>
<dbReference type="SMART" id="SM00646">
    <property type="entry name" value="Ami_3"/>
    <property type="match status" value="1"/>
</dbReference>
<dbReference type="PANTHER" id="PTHR30404">
    <property type="entry name" value="N-ACETYLMURAMOYL-L-ALANINE AMIDASE"/>
    <property type="match status" value="1"/>
</dbReference>
<evidence type="ECO:0000313" key="3">
    <source>
        <dbReference type="Proteomes" id="UP000094784"/>
    </source>
</evidence>
<dbReference type="AlphaFoldDB" id="A0A1E4QZ08"/>
<dbReference type="CDD" id="cd02696">
    <property type="entry name" value="MurNAc-LAA"/>
    <property type="match status" value="1"/>
</dbReference>
<protein>
    <recommendedName>
        <fullName evidence="1">MurNAc-LAA domain-containing protein</fullName>
    </recommendedName>
</protein>
<evidence type="ECO:0000259" key="1">
    <source>
        <dbReference type="SMART" id="SM00646"/>
    </source>
</evidence>
<evidence type="ECO:0000313" key="2">
    <source>
        <dbReference type="EMBL" id="ODV53460.1"/>
    </source>
</evidence>
<dbReference type="GO" id="GO:0009253">
    <property type="term" value="P:peptidoglycan catabolic process"/>
    <property type="evidence" value="ECO:0007669"/>
    <property type="project" value="InterPro"/>
</dbReference>
<accession>A0A1E4QZ08</accession>